<dbReference type="Proteomes" id="UP000254866">
    <property type="component" value="Unassembled WGS sequence"/>
</dbReference>
<reference evidence="1 2" key="1">
    <citation type="journal article" date="2018" name="IMA Fungus">
        <title>IMA Genome-F 9: Draft genome sequence of Annulohypoxylon stygium, Aspergillus mulundensis, Berkeleyomyces basicola (syn. Thielaviopsis basicola), Ceratocystis smalleyi, two Cercospora beticola strains, Coleophoma cylindrospora, Fusarium fracticaudum, Phialophora cf. hyalina, and Morchella septimelata.</title>
        <authorList>
            <person name="Wingfield B.D."/>
            <person name="Bills G.F."/>
            <person name="Dong Y."/>
            <person name="Huang W."/>
            <person name="Nel W.J."/>
            <person name="Swalarsk-Parry B.S."/>
            <person name="Vaghefi N."/>
            <person name="Wilken P.M."/>
            <person name="An Z."/>
            <person name="de Beer Z.W."/>
            <person name="De Vos L."/>
            <person name="Chen L."/>
            <person name="Duong T.A."/>
            <person name="Gao Y."/>
            <person name="Hammerbacher A."/>
            <person name="Kikkert J.R."/>
            <person name="Li Y."/>
            <person name="Li H."/>
            <person name="Li K."/>
            <person name="Li Q."/>
            <person name="Liu X."/>
            <person name="Ma X."/>
            <person name="Naidoo K."/>
            <person name="Pethybridge S.J."/>
            <person name="Sun J."/>
            <person name="Steenkamp E.T."/>
            <person name="van der Nest M.A."/>
            <person name="van Wyk S."/>
            <person name="Wingfield M.J."/>
            <person name="Xiong C."/>
            <person name="Yue Q."/>
            <person name="Zhang X."/>
        </authorList>
    </citation>
    <scope>NUCLEOTIDE SEQUENCE [LARGE SCALE GENOMIC DNA]</scope>
    <source>
        <strain evidence="1 2">BP 5553</strain>
    </source>
</reference>
<evidence type="ECO:0000313" key="1">
    <source>
        <dbReference type="EMBL" id="RDL33721.1"/>
    </source>
</evidence>
<dbReference type="GeneID" id="43600938"/>
<proteinExistence type="predicted"/>
<organism evidence="1 2">
    <name type="scientific">Venustampulla echinocandica</name>
    <dbReference type="NCBI Taxonomy" id="2656787"/>
    <lineage>
        <taxon>Eukaryota</taxon>
        <taxon>Fungi</taxon>
        <taxon>Dikarya</taxon>
        <taxon>Ascomycota</taxon>
        <taxon>Pezizomycotina</taxon>
        <taxon>Leotiomycetes</taxon>
        <taxon>Helotiales</taxon>
        <taxon>Pleuroascaceae</taxon>
        <taxon>Venustampulla</taxon>
    </lineage>
</organism>
<dbReference type="OrthoDB" id="2142759at2759"/>
<sequence>MDATCNDNASRTLSQEDQENFIEIHPEAHDPTTSPAPTIASRPPSISVNPIRFRHPHYPDSSNVLLTLFAPDSAAGGIEYGVAHAACGVISGNRWNGWFTAKADGLTITLTYGDILCERDYYFHLPESSLEAPYAIVPTFKEWAFPHEKLHPCMLASKSRPHTLCTEQIRHAIISQRGSF</sequence>
<comment type="caution">
    <text evidence="1">The sequence shown here is derived from an EMBL/GenBank/DDBJ whole genome shotgun (WGS) entry which is preliminary data.</text>
</comment>
<dbReference type="STRING" id="2656787.A0A370TFR7"/>
<name>A0A370TFR7_9HELO</name>
<gene>
    <name evidence="1" type="ORF">BP5553_08089</name>
</gene>
<dbReference type="EMBL" id="NPIC01000008">
    <property type="protein sequence ID" value="RDL33721.1"/>
    <property type="molecule type" value="Genomic_DNA"/>
</dbReference>
<protein>
    <submittedName>
        <fullName evidence="1">Uncharacterized protein</fullName>
    </submittedName>
</protein>
<evidence type="ECO:0000313" key="2">
    <source>
        <dbReference type="Proteomes" id="UP000254866"/>
    </source>
</evidence>
<keyword evidence="2" id="KW-1185">Reference proteome</keyword>
<dbReference type="RefSeq" id="XP_031867003.1">
    <property type="nucleotide sequence ID" value="XM_032016712.1"/>
</dbReference>
<dbReference type="AlphaFoldDB" id="A0A370TFR7"/>
<accession>A0A370TFR7</accession>